<sequence length="425" mass="46682">MYKLKATIIKDIRILLRDKVGIALMFVMPIILVVIVTSIQNSTFQLVNKNRIAMMVCNRDTGKLSTQLIESIDKIGMFKIANIPKSETEEAIKQRMRGKDALLAIVIPADYTQKITAKAKNVSGKALNSFGLNGDTVNKKISVNPLTMYFQPVLQQSYRFSINGALRSALQIVESRETLRQLYFAINEKPLPEALEKDLLNNQTTINEVPVSISGGTIMPNASQHNVPAWTIFAMFFIIISLGGSVVREKLSGSFIRLKTLPTDFMVALISKQITYLGVTLLQAAVIFSMGIWLFPLIGLPALNLPSDYLALLVVTLICGWCAVSYAICMGVYAHTQEQANGFGAVSIVILAAIGGLLVPSFAMPDGFKTAAVISPLHWSIEAYYRLFLDGGKLKDVIPNLLPLLGITMLIQLVAYIGLKKKNLV</sequence>
<organism evidence="8 9">
    <name type="scientific">Mucilaginibacter polytrichastri</name>
    <dbReference type="NCBI Taxonomy" id="1302689"/>
    <lineage>
        <taxon>Bacteria</taxon>
        <taxon>Pseudomonadati</taxon>
        <taxon>Bacteroidota</taxon>
        <taxon>Sphingobacteriia</taxon>
        <taxon>Sphingobacteriales</taxon>
        <taxon>Sphingobacteriaceae</taxon>
        <taxon>Mucilaginibacter</taxon>
    </lineage>
</organism>
<evidence type="ECO:0000256" key="1">
    <source>
        <dbReference type="ARBA" id="ARBA00004651"/>
    </source>
</evidence>
<feature type="transmembrane region" description="Helical" evidence="6">
    <location>
        <begin position="274"/>
        <end position="298"/>
    </location>
</feature>
<feature type="domain" description="ABC-2 type transporter transmembrane" evidence="7">
    <location>
        <begin position="20"/>
        <end position="415"/>
    </location>
</feature>
<feature type="transmembrane region" description="Helical" evidence="6">
    <location>
        <begin position="20"/>
        <end position="39"/>
    </location>
</feature>
<comment type="caution">
    <text evidence="8">The sequence shown here is derived from an EMBL/GenBank/DDBJ whole genome shotgun (WGS) entry which is preliminary data.</text>
</comment>
<evidence type="ECO:0000256" key="4">
    <source>
        <dbReference type="ARBA" id="ARBA00022989"/>
    </source>
</evidence>
<evidence type="ECO:0000256" key="5">
    <source>
        <dbReference type="ARBA" id="ARBA00023136"/>
    </source>
</evidence>
<evidence type="ECO:0000256" key="2">
    <source>
        <dbReference type="ARBA" id="ARBA00022475"/>
    </source>
</evidence>
<evidence type="ECO:0000259" key="7">
    <source>
        <dbReference type="Pfam" id="PF12698"/>
    </source>
</evidence>
<dbReference type="AlphaFoldDB" id="A0A1Q6A4G8"/>
<dbReference type="InterPro" id="IPR013525">
    <property type="entry name" value="ABC2_TM"/>
</dbReference>
<accession>A0A1Q6A4G8</accession>
<dbReference type="EMBL" id="MPPL01000001">
    <property type="protein sequence ID" value="OKS88909.1"/>
    <property type="molecule type" value="Genomic_DNA"/>
</dbReference>
<keyword evidence="3 6" id="KW-0812">Transmembrane</keyword>
<evidence type="ECO:0000256" key="3">
    <source>
        <dbReference type="ARBA" id="ARBA00022692"/>
    </source>
</evidence>
<dbReference type="PANTHER" id="PTHR30294">
    <property type="entry name" value="MEMBRANE COMPONENT OF ABC TRANSPORTER YHHJ-RELATED"/>
    <property type="match status" value="1"/>
</dbReference>
<feature type="transmembrane region" description="Helical" evidence="6">
    <location>
        <begin position="340"/>
        <end position="359"/>
    </location>
</feature>
<keyword evidence="2" id="KW-1003">Cell membrane</keyword>
<dbReference type="OrthoDB" id="266913at2"/>
<dbReference type="Gene3D" id="3.40.1710.10">
    <property type="entry name" value="abc type-2 transporter like domain"/>
    <property type="match status" value="1"/>
</dbReference>
<dbReference type="STRING" id="1302689.RG47T_4387"/>
<evidence type="ECO:0000313" key="8">
    <source>
        <dbReference type="EMBL" id="OKS88909.1"/>
    </source>
</evidence>
<comment type="subcellular location">
    <subcellularLocation>
        <location evidence="1">Cell membrane</location>
        <topology evidence="1">Multi-pass membrane protein</topology>
    </subcellularLocation>
</comment>
<feature type="transmembrane region" description="Helical" evidence="6">
    <location>
        <begin position="310"/>
        <end position="333"/>
    </location>
</feature>
<dbReference type="GO" id="GO:0140359">
    <property type="term" value="F:ABC-type transporter activity"/>
    <property type="evidence" value="ECO:0007669"/>
    <property type="project" value="InterPro"/>
</dbReference>
<dbReference type="PANTHER" id="PTHR30294:SF38">
    <property type="entry name" value="TRANSPORT PERMEASE PROTEIN"/>
    <property type="match status" value="1"/>
</dbReference>
<dbReference type="GO" id="GO:0005886">
    <property type="term" value="C:plasma membrane"/>
    <property type="evidence" value="ECO:0007669"/>
    <property type="project" value="UniProtKB-SubCell"/>
</dbReference>
<dbReference type="Proteomes" id="UP000186720">
    <property type="component" value="Unassembled WGS sequence"/>
</dbReference>
<feature type="transmembrane region" description="Helical" evidence="6">
    <location>
        <begin position="227"/>
        <end position="247"/>
    </location>
</feature>
<keyword evidence="4 6" id="KW-1133">Transmembrane helix</keyword>
<dbReference type="RefSeq" id="WP_074491519.1">
    <property type="nucleotide sequence ID" value="NZ_FPAM01000023.1"/>
</dbReference>
<name>A0A1Q6A4G8_9SPHI</name>
<proteinExistence type="predicted"/>
<keyword evidence="5 6" id="KW-0472">Membrane</keyword>
<keyword evidence="9" id="KW-1185">Reference proteome</keyword>
<evidence type="ECO:0000313" key="9">
    <source>
        <dbReference type="Proteomes" id="UP000186720"/>
    </source>
</evidence>
<dbReference type="Pfam" id="PF12698">
    <property type="entry name" value="ABC2_membrane_3"/>
    <property type="match status" value="1"/>
</dbReference>
<evidence type="ECO:0000256" key="6">
    <source>
        <dbReference type="SAM" id="Phobius"/>
    </source>
</evidence>
<dbReference type="InterPro" id="IPR051449">
    <property type="entry name" value="ABC-2_transporter_component"/>
</dbReference>
<gene>
    <name evidence="8" type="ORF">RG47T_4387</name>
</gene>
<protein>
    <recommendedName>
        <fullName evidence="7">ABC-2 type transporter transmembrane domain-containing protein</fullName>
    </recommendedName>
</protein>
<reference evidence="8 9" key="1">
    <citation type="submission" date="2016-11" db="EMBL/GenBank/DDBJ databases">
        <title>Whole Genome Sequencing of Mucilaginibacter polytrichastri RG4-7(T) isolated from the moss sample.</title>
        <authorList>
            <person name="Li Y."/>
        </authorList>
    </citation>
    <scope>NUCLEOTIDE SEQUENCE [LARGE SCALE GENOMIC DNA]</scope>
    <source>
        <strain evidence="8 9">RG4-7</strain>
    </source>
</reference>
<feature type="transmembrane region" description="Helical" evidence="6">
    <location>
        <begin position="397"/>
        <end position="419"/>
    </location>
</feature>